<dbReference type="EMBL" id="CM000644">
    <property type="protein sequence ID" value="EED90884.1"/>
    <property type="molecule type" value="Genomic_DNA"/>
</dbReference>
<protein>
    <recommendedName>
        <fullName evidence="2">MaoC-like domain-containing protein</fullName>
    </recommendedName>
</protein>
<evidence type="ECO:0000313" key="4">
    <source>
        <dbReference type="Proteomes" id="UP000001449"/>
    </source>
</evidence>
<dbReference type="PANTHER" id="PTHR43437">
    <property type="entry name" value="HYDROXYACYL-THIOESTER DEHYDRATASE TYPE 2, MITOCHONDRIAL-RELATED"/>
    <property type="match status" value="1"/>
</dbReference>
<organism evidence="3 4">
    <name type="scientific">Thalassiosira pseudonana</name>
    <name type="common">Marine diatom</name>
    <name type="synonym">Cyclotella nana</name>
    <dbReference type="NCBI Taxonomy" id="35128"/>
    <lineage>
        <taxon>Eukaryota</taxon>
        <taxon>Sar</taxon>
        <taxon>Stramenopiles</taxon>
        <taxon>Ochrophyta</taxon>
        <taxon>Bacillariophyta</taxon>
        <taxon>Coscinodiscophyceae</taxon>
        <taxon>Thalassiosirophycidae</taxon>
        <taxon>Thalassiosirales</taxon>
        <taxon>Thalassiosiraceae</taxon>
        <taxon>Thalassiosira</taxon>
    </lineage>
</organism>
<dbReference type="PANTHER" id="PTHR43437:SF3">
    <property type="entry name" value="HYDROXYACYL-THIOESTER DEHYDRATASE TYPE 2, MITOCHONDRIAL"/>
    <property type="match status" value="1"/>
</dbReference>
<reference evidence="3 4" key="1">
    <citation type="journal article" date="2004" name="Science">
        <title>The genome of the diatom Thalassiosira pseudonana: ecology, evolution, and metabolism.</title>
        <authorList>
            <person name="Armbrust E.V."/>
            <person name="Berges J.A."/>
            <person name="Bowler C."/>
            <person name="Green B.R."/>
            <person name="Martinez D."/>
            <person name="Putnam N.H."/>
            <person name="Zhou S."/>
            <person name="Allen A.E."/>
            <person name="Apt K.E."/>
            <person name="Bechner M."/>
            <person name="Brzezinski M.A."/>
            <person name="Chaal B.K."/>
            <person name="Chiovitti A."/>
            <person name="Davis A.K."/>
            <person name="Demarest M.S."/>
            <person name="Detter J.C."/>
            <person name="Glavina T."/>
            <person name="Goodstein D."/>
            <person name="Hadi M.Z."/>
            <person name="Hellsten U."/>
            <person name="Hildebrand M."/>
            <person name="Jenkins B.D."/>
            <person name="Jurka J."/>
            <person name="Kapitonov V.V."/>
            <person name="Kroger N."/>
            <person name="Lau W.W."/>
            <person name="Lane T.W."/>
            <person name="Larimer F.W."/>
            <person name="Lippmeier J.C."/>
            <person name="Lucas S."/>
            <person name="Medina M."/>
            <person name="Montsant A."/>
            <person name="Obornik M."/>
            <person name="Parker M.S."/>
            <person name="Palenik B."/>
            <person name="Pazour G.J."/>
            <person name="Richardson P.M."/>
            <person name="Rynearson T.A."/>
            <person name="Saito M.A."/>
            <person name="Schwartz D.C."/>
            <person name="Thamatrakoln K."/>
            <person name="Valentin K."/>
            <person name="Vardi A."/>
            <person name="Wilkerson F.P."/>
            <person name="Rokhsar D.S."/>
        </authorList>
    </citation>
    <scope>NUCLEOTIDE SEQUENCE [LARGE SCALE GENOMIC DNA]</scope>
    <source>
        <strain evidence="3 4">CCMP1335</strain>
    </source>
</reference>
<dbReference type="OMA" id="GCVFLHQ"/>
<keyword evidence="1" id="KW-1133">Transmembrane helix</keyword>
<dbReference type="GO" id="GO:0019171">
    <property type="term" value="F:(3R)-hydroxyacyl-[acyl-carrier-protein] dehydratase activity"/>
    <property type="evidence" value="ECO:0000318"/>
    <property type="project" value="GO_Central"/>
</dbReference>
<dbReference type="AlphaFoldDB" id="B8C6Y3"/>
<evidence type="ECO:0000256" key="1">
    <source>
        <dbReference type="SAM" id="Phobius"/>
    </source>
</evidence>
<keyword evidence="4" id="KW-1185">Reference proteome</keyword>
<evidence type="ECO:0000259" key="2">
    <source>
        <dbReference type="Pfam" id="PF01575"/>
    </source>
</evidence>
<dbReference type="HOGENOM" id="CLU_094876_3_1_1"/>
<dbReference type="InterPro" id="IPR029069">
    <property type="entry name" value="HotDog_dom_sf"/>
</dbReference>
<feature type="non-terminal residue" evidence="3">
    <location>
        <position position="1"/>
    </location>
</feature>
<dbReference type="Pfam" id="PF01575">
    <property type="entry name" value="MaoC_dehydratas"/>
    <property type="match status" value="1"/>
</dbReference>
<sequence>IAVGQYAEQRRVFTQHDVSTFSHLIGDYNPVHSPSTQQDTAAYTSNQKPIVHGILLSSLFSSIYATLVPGAIYRSQSLNFVKAVHVDEEFVGRVEVIRLKQVSRKGGGVMCTCETTVYRAEDKMACVSGEAQVWLPSATVVRN</sequence>
<dbReference type="STRING" id="35128.B8C6Y3"/>
<dbReference type="InterPro" id="IPR050965">
    <property type="entry name" value="UPF0336/Enoyl-CoA_hydratase"/>
</dbReference>
<dbReference type="eggNOG" id="KOG1206">
    <property type="taxonomic scope" value="Eukaryota"/>
</dbReference>
<name>B8C6Y3_THAPS</name>
<dbReference type="GO" id="GO:0006633">
    <property type="term" value="P:fatty acid biosynthetic process"/>
    <property type="evidence" value="ECO:0000318"/>
    <property type="project" value="GO_Central"/>
</dbReference>
<reference evidence="3 4" key="2">
    <citation type="journal article" date="2008" name="Nature">
        <title>The Phaeodactylum genome reveals the evolutionary history of diatom genomes.</title>
        <authorList>
            <person name="Bowler C."/>
            <person name="Allen A.E."/>
            <person name="Badger J.H."/>
            <person name="Grimwood J."/>
            <person name="Jabbari K."/>
            <person name="Kuo A."/>
            <person name="Maheswari U."/>
            <person name="Martens C."/>
            <person name="Maumus F."/>
            <person name="Otillar R.P."/>
            <person name="Rayko E."/>
            <person name="Salamov A."/>
            <person name="Vandepoele K."/>
            <person name="Beszteri B."/>
            <person name="Gruber A."/>
            <person name="Heijde M."/>
            <person name="Katinka M."/>
            <person name="Mock T."/>
            <person name="Valentin K."/>
            <person name="Verret F."/>
            <person name="Berges J.A."/>
            <person name="Brownlee C."/>
            <person name="Cadoret J.P."/>
            <person name="Chiovitti A."/>
            <person name="Choi C.J."/>
            <person name="Coesel S."/>
            <person name="De Martino A."/>
            <person name="Detter J.C."/>
            <person name="Durkin C."/>
            <person name="Falciatore A."/>
            <person name="Fournet J."/>
            <person name="Haruta M."/>
            <person name="Huysman M.J."/>
            <person name="Jenkins B.D."/>
            <person name="Jiroutova K."/>
            <person name="Jorgensen R.E."/>
            <person name="Joubert Y."/>
            <person name="Kaplan A."/>
            <person name="Kroger N."/>
            <person name="Kroth P.G."/>
            <person name="La Roche J."/>
            <person name="Lindquist E."/>
            <person name="Lommer M."/>
            <person name="Martin-Jezequel V."/>
            <person name="Lopez P.J."/>
            <person name="Lucas S."/>
            <person name="Mangogna M."/>
            <person name="McGinnis K."/>
            <person name="Medlin L.K."/>
            <person name="Montsant A."/>
            <person name="Oudot-Le Secq M.P."/>
            <person name="Napoli C."/>
            <person name="Obornik M."/>
            <person name="Parker M.S."/>
            <person name="Petit J.L."/>
            <person name="Porcel B.M."/>
            <person name="Poulsen N."/>
            <person name="Robison M."/>
            <person name="Rychlewski L."/>
            <person name="Rynearson T.A."/>
            <person name="Schmutz J."/>
            <person name="Shapiro H."/>
            <person name="Siaut M."/>
            <person name="Stanley M."/>
            <person name="Sussman M.R."/>
            <person name="Taylor A.R."/>
            <person name="Vardi A."/>
            <person name="von Dassow P."/>
            <person name="Vyverman W."/>
            <person name="Willis A."/>
            <person name="Wyrwicz L.S."/>
            <person name="Rokhsar D.S."/>
            <person name="Weissenbach J."/>
            <person name="Armbrust E.V."/>
            <person name="Green B.R."/>
            <person name="Van de Peer Y."/>
            <person name="Grigoriev I.V."/>
        </authorList>
    </citation>
    <scope>NUCLEOTIDE SEQUENCE [LARGE SCALE GENOMIC DNA]</scope>
    <source>
        <strain evidence="3 4">CCMP1335</strain>
    </source>
</reference>
<dbReference type="Gene3D" id="3.10.129.10">
    <property type="entry name" value="Hotdog Thioesterase"/>
    <property type="match status" value="1"/>
</dbReference>
<feature type="domain" description="MaoC-like" evidence="2">
    <location>
        <begin position="7"/>
        <end position="104"/>
    </location>
</feature>
<dbReference type="KEGG" id="tps:THAPSDRAFT_36013"/>
<dbReference type="GO" id="GO:0005739">
    <property type="term" value="C:mitochondrion"/>
    <property type="evidence" value="ECO:0000318"/>
    <property type="project" value="GO_Central"/>
</dbReference>
<keyword evidence="1" id="KW-0472">Membrane</keyword>
<feature type="transmembrane region" description="Helical" evidence="1">
    <location>
        <begin position="50"/>
        <end position="73"/>
    </location>
</feature>
<gene>
    <name evidence="3" type="ORF">THAPSDRAFT_36013</name>
</gene>
<dbReference type="Proteomes" id="UP000001449">
    <property type="component" value="Chromosome 8"/>
</dbReference>
<dbReference type="GeneID" id="7450177"/>
<evidence type="ECO:0000313" key="3">
    <source>
        <dbReference type="EMBL" id="EED90884.1"/>
    </source>
</evidence>
<proteinExistence type="predicted"/>
<accession>B8C6Y3</accession>
<dbReference type="InterPro" id="IPR002539">
    <property type="entry name" value="MaoC-like_dom"/>
</dbReference>
<dbReference type="PaxDb" id="35128-Thaps36013"/>
<keyword evidence="1" id="KW-0812">Transmembrane</keyword>
<dbReference type="SUPFAM" id="SSF54637">
    <property type="entry name" value="Thioesterase/thiol ester dehydrase-isomerase"/>
    <property type="match status" value="1"/>
</dbReference>
<dbReference type="InParanoid" id="B8C6Y3"/>
<dbReference type="RefSeq" id="XP_002292033.1">
    <property type="nucleotide sequence ID" value="XM_002291997.1"/>
</dbReference>